<evidence type="ECO:0000313" key="3">
    <source>
        <dbReference type="Proteomes" id="UP001516023"/>
    </source>
</evidence>
<dbReference type="Proteomes" id="UP001516023">
    <property type="component" value="Unassembled WGS sequence"/>
</dbReference>
<accession>A0ABD3PT85</accession>
<gene>
    <name evidence="2" type="ORF">HJC23_002991</name>
</gene>
<comment type="caution">
    <text evidence="2">The sequence shown here is derived from an EMBL/GenBank/DDBJ whole genome shotgun (WGS) entry which is preliminary data.</text>
</comment>
<organism evidence="2 3">
    <name type="scientific">Cyclotella cryptica</name>
    <dbReference type="NCBI Taxonomy" id="29204"/>
    <lineage>
        <taxon>Eukaryota</taxon>
        <taxon>Sar</taxon>
        <taxon>Stramenopiles</taxon>
        <taxon>Ochrophyta</taxon>
        <taxon>Bacillariophyta</taxon>
        <taxon>Coscinodiscophyceae</taxon>
        <taxon>Thalassiosirophycidae</taxon>
        <taxon>Stephanodiscales</taxon>
        <taxon>Stephanodiscaceae</taxon>
        <taxon>Cyclotella</taxon>
    </lineage>
</organism>
<protein>
    <submittedName>
        <fullName evidence="2">Uncharacterized protein</fullName>
    </submittedName>
</protein>
<name>A0ABD3PT85_9STRA</name>
<dbReference type="EMBL" id="JABMIG020000119">
    <property type="protein sequence ID" value="KAL3791002.1"/>
    <property type="molecule type" value="Genomic_DNA"/>
</dbReference>
<keyword evidence="3" id="KW-1185">Reference proteome</keyword>
<feature type="region of interest" description="Disordered" evidence="1">
    <location>
        <begin position="292"/>
        <end position="323"/>
    </location>
</feature>
<evidence type="ECO:0000256" key="1">
    <source>
        <dbReference type="SAM" id="MobiDB-lite"/>
    </source>
</evidence>
<dbReference type="AlphaFoldDB" id="A0ABD3PT85"/>
<reference evidence="2 3" key="1">
    <citation type="journal article" date="2020" name="G3 (Bethesda)">
        <title>Improved Reference Genome for Cyclotella cryptica CCMP332, a Model for Cell Wall Morphogenesis, Salinity Adaptation, and Lipid Production in Diatoms (Bacillariophyta).</title>
        <authorList>
            <person name="Roberts W.R."/>
            <person name="Downey K.M."/>
            <person name="Ruck E.C."/>
            <person name="Traller J.C."/>
            <person name="Alverson A.J."/>
        </authorList>
    </citation>
    <scope>NUCLEOTIDE SEQUENCE [LARGE SCALE GENOMIC DNA]</scope>
    <source>
        <strain evidence="2 3">CCMP332</strain>
    </source>
</reference>
<proteinExistence type="predicted"/>
<feature type="compositionally biased region" description="Basic and acidic residues" evidence="1">
    <location>
        <begin position="302"/>
        <end position="313"/>
    </location>
</feature>
<evidence type="ECO:0000313" key="2">
    <source>
        <dbReference type="EMBL" id="KAL3791002.1"/>
    </source>
</evidence>
<sequence>MISYEHDASSSSLLSSNDDKQFWSPSTICTAKQDDHCLNDTCSDSKSDESWSSSSSTSARKHEIECSSLYEDLSQTVVCDETVDETNTSSIWSHIGIVYRTSRDSWIRRFNKAHEECFFNPLRMLQTCSFCFQPPLQECEHGRHNDCFLAVDRSSILSDERSHCSRFRQSAQKLHTAEEHESTPCRVQFDPKTKKSSIFTPLAQKILSCKRFAFQNHSNNGQNHAAFNTQCLFTEQYSSVTPLRQTPITVGSSTKNGGTSSNTLHRRVDISAGFFTFATLEAIHSFARDESLGTIHSPSNESENRRANDDNRSAFKTPAARPRLNSELFRNTIGEVTCEKRANSEDDVSPIESEEEFSLMINAEGRKSEMGTQSKSPFTSNIQKRLNYDDSRDVNEEMLVASKVEARGEVDLSDDVSAEKEVQTTQFFPEFGAKVIETIQALIPKTKGVVHQEASVKEQKESLPQPITKEGYSRQHLYMPKSISFIKALRKNGRSGKCLIQGWIAFRQSLSWREISQCTRRCDFRYIVLLDDMPLLHIFGSKSKQRRGEPKPNLLTNCVTFDLTKDVEAGVTLASKQLGHEVYLVESETNELLCSMLPVGMKNLVFLDKHKSRLAKGDVLGNVFRKTPSSTELTFQDNGAQPRQRVLNNTHATNEQNDASRHLLFVLSAAIAFPPPREDKTIGK</sequence>